<dbReference type="Pfam" id="PF02518">
    <property type="entry name" value="HATPase_c"/>
    <property type="match status" value="1"/>
</dbReference>
<dbReference type="Proteomes" id="UP000243688">
    <property type="component" value="Unassembled WGS sequence"/>
</dbReference>
<dbReference type="InterPro" id="IPR002545">
    <property type="entry name" value="CheW-lke_dom"/>
</dbReference>
<dbReference type="SMART" id="SM00260">
    <property type="entry name" value="CheW"/>
    <property type="match status" value="1"/>
</dbReference>
<dbReference type="PANTHER" id="PTHR43395:SF10">
    <property type="entry name" value="CHEMOTAXIS PROTEIN CHEA"/>
    <property type="match status" value="1"/>
</dbReference>
<dbReference type="CDD" id="cd00088">
    <property type="entry name" value="HPT"/>
    <property type="match status" value="1"/>
</dbReference>
<dbReference type="Pfam" id="PF01584">
    <property type="entry name" value="CheW"/>
    <property type="match status" value="1"/>
</dbReference>
<keyword evidence="9" id="KW-0067">ATP-binding</keyword>
<dbReference type="SMART" id="SM01231">
    <property type="entry name" value="H-kinase_dim"/>
    <property type="match status" value="1"/>
</dbReference>
<dbReference type="Pfam" id="PF01627">
    <property type="entry name" value="Hpt"/>
    <property type="match status" value="1"/>
</dbReference>
<dbReference type="SMART" id="SM00073">
    <property type="entry name" value="HPT"/>
    <property type="match status" value="1"/>
</dbReference>
<dbReference type="InterPro" id="IPR008207">
    <property type="entry name" value="Sig_transdc_His_kin_Hpt_dom"/>
</dbReference>
<keyword evidence="4" id="KW-0145">Chemotaxis</keyword>
<dbReference type="InterPro" id="IPR036641">
    <property type="entry name" value="HPT_dom_sf"/>
</dbReference>
<evidence type="ECO:0000256" key="13">
    <source>
        <dbReference type="SAM" id="Coils"/>
    </source>
</evidence>
<comment type="caution">
    <text evidence="17">The sequence shown here is derived from an EMBL/GenBank/DDBJ whole genome shotgun (WGS) entry which is preliminary data.</text>
</comment>
<evidence type="ECO:0000256" key="4">
    <source>
        <dbReference type="ARBA" id="ARBA00022500"/>
    </source>
</evidence>
<dbReference type="AlphaFoldDB" id="A0A2A6DYL5"/>
<dbReference type="PROSITE" id="PS50109">
    <property type="entry name" value="HIS_KIN"/>
    <property type="match status" value="1"/>
</dbReference>
<evidence type="ECO:0000256" key="2">
    <source>
        <dbReference type="ARBA" id="ARBA00012438"/>
    </source>
</evidence>
<evidence type="ECO:0000256" key="6">
    <source>
        <dbReference type="ARBA" id="ARBA00022679"/>
    </source>
</evidence>
<dbReference type="Gene3D" id="2.30.30.40">
    <property type="entry name" value="SH3 Domains"/>
    <property type="match status" value="1"/>
</dbReference>
<feature type="domain" description="HPt" evidence="16">
    <location>
        <begin position="1"/>
        <end position="104"/>
    </location>
</feature>
<evidence type="ECO:0000259" key="16">
    <source>
        <dbReference type="PROSITE" id="PS50894"/>
    </source>
</evidence>
<evidence type="ECO:0000256" key="3">
    <source>
        <dbReference type="ARBA" id="ARBA00021495"/>
    </source>
</evidence>
<dbReference type="GO" id="GO:0000155">
    <property type="term" value="F:phosphorelay sensor kinase activity"/>
    <property type="evidence" value="ECO:0007669"/>
    <property type="project" value="InterPro"/>
</dbReference>
<dbReference type="InterPro" id="IPR003594">
    <property type="entry name" value="HATPase_dom"/>
</dbReference>
<dbReference type="CDD" id="cd00731">
    <property type="entry name" value="CheA_reg"/>
    <property type="match status" value="1"/>
</dbReference>
<dbReference type="InterPro" id="IPR005467">
    <property type="entry name" value="His_kinase_dom"/>
</dbReference>
<dbReference type="FunFam" id="3.30.565.10:FF:000016">
    <property type="entry name" value="Chemotaxis protein CheA, putative"/>
    <property type="match status" value="1"/>
</dbReference>
<comment type="catalytic activity">
    <reaction evidence="1">
        <text>ATP + protein L-histidine = ADP + protein N-phospho-L-histidine.</text>
        <dbReference type="EC" id="2.7.13.3"/>
    </reaction>
</comment>
<evidence type="ECO:0000256" key="1">
    <source>
        <dbReference type="ARBA" id="ARBA00000085"/>
    </source>
</evidence>
<comment type="function">
    <text evidence="11">Involved in the transmission of sensory signals from the chemoreceptors to the flagellar motors. CheA is autophosphorylated; it can transfer its phosphate group to either CheB or CheY.</text>
</comment>
<feature type="domain" description="CheW-like" evidence="15">
    <location>
        <begin position="495"/>
        <end position="630"/>
    </location>
</feature>
<dbReference type="Gene3D" id="1.10.287.560">
    <property type="entry name" value="Histidine kinase CheA-like, homodimeric domain"/>
    <property type="match status" value="1"/>
</dbReference>
<dbReference type="PRINTS" id="PR00344">
    <property type="entry name" value="BCTRLSENSOR"/>
</dbReference>
<sequence>MKAVKKDVLSIFLQEAAENLAILEENLMEVEKSPTDRERIHLLFRCIHTIKGGAGFAGLDEIKEIAHELENILDKARSEGFVASETFRFLVSGITLLRKMLDEGDYEGRIYRSDWNRLRQQIRKGGRICRVYRIRLSFPEHTFETGTDPLFLLEEMSEKGSILQIEPEWGRIPDLFHLDPHLCYLGWNILFKTEMEEKEIKEVFEFIHEHGAVVEIERAETEEKDKTESPAQAYASKPAVQETIRVEVVKLERILNHVSDLMMVQSLLRERTLDLMERAGRDVDEVEDAFRELETITRMLQEEVMSTSMVPIGNLLVRLQMMAIDLAKELGKEVRVELSGKDTELDRKVIEQITDPLMHIVRNAIDHGIEPMEARVRSGKPATATLRIRAYHQEGHVMIEIGDDGKGIDPQQVLAKAKAKGLVDEHRTLSLQEIYQFLFIPGFSTAEHVTDISGRGVGLDVVMTNVRNLHGHIEVQSEVGVGTTFRIKLPLTMAIIDGMLVRVGEEFYVFPLPAITEFIKAKHYSVHTVTGSGKVIRVREDWIPLAALSDIVGVPSRFSRPEDGVLVVLRDGERKLAVAVDEIVNQKQFVVKSVQENLGHARGVTGATVLGDGSVAIIPEISYLFEVASARSGFQAGDSDGC</sequence>
<dbReference type="InterPro" id="IPR036061">
    <property type="entry name" value="CheW-like_dom_sf"/>
</dbReference>
<dbReference type="InterPro" id="IPR004358">
    <property type="entry name" value="Sig_transdc_His_kin-like_C"/>
</dbReference>
<keyword evidence="13" id="KW-0175">Coiled coil</keyword>
<evidence type="ECO:0000313" key="17">
    <source>
        <dbReference type="EMBL" id="PDO09881.1"/>
    </source>
</evidence>
<evidence type="ECO:0000256" key="11">
    <source>
        <dbReference type="ARBA" id="ARBA00035100"/>
    </source>
</evidence>
<dbReference type="SUPFAM" id="SSF47384">
    <property type="entry name" value="Homodimeric domain of signal transducing histidine kinase"/>
    <property type="match status" value="1"/>
</dbReference>
<name>A0A2A6DYL5_9BACL</name>
<evidence type="ECO:0000256" key="12">
    <source>
        <dbReference type="PROSITE-ProRule" id="PRU00110"/>
    </source>
</evidence>
<evidence type="ECO:0000256" key="8">
    <source>
        <dbReference type="ARBA" id="ARBA00022777"/>
    </source>
</evidence>
<evidence type="ECO:0000256" key="9">
    <source>
        <dbReference type="ARBA" id="ARBA00022840"/>
    </source>
</evidence>
<dbReference type="InterPro" id="IPR036097">
    <property type="entry name" value="HisK_dim/P_sf"/>
</dbReference>
<evidence type="ECO:0000259" key="14">
    <source>
        <dbReference type="PROSITE" id="PS50109"/>
    </source>
</evidence>
<keyword evidence="6" id="KW-0808">Transferase</keyword>
<evidence type="ECO:0000313" key="18">
    <source>
        <dbReference type="Proteomes" id="UP000243688"/>
    </source>
</evidence>
<dbReference type="InterPro" id="IPR051315">
    <property type="entry name" value="Bact_Chemotaxis_CheA"/>
</dbReference>
<dbReference type="Gene3D" id="1.20.120.160">
    <property type="entry name" value="HPT domain"/>
    <property type="match status" value="1"/>
</dbReference>
<dbReference type="SUPFAM" id="SSF55874">
    <property type="entry name" value="ATPase domain of HSP90 chaperone/DNA topoisomerase II/histidine kinase"/>
    <property type="match status" value="1"/>
</dbReference>
<organism evidence="17 18">
    <name type="scientific">Candidatus Reconcilbacillus cellulovorans</name>
    <dbReference type="NCBI Taxonomy" id="1906605"/>
    <lineage>
        <taxon>Bacteria</taxon>
        <taxon>Bacillati</taxon>
        <taxon>Bacillota</taxon>
        <taxon>Bacilli</taxon>
        <taxon>Bacillales</taxon>
        <taxon>Paenibacillaceae</taxon>
        <taxon>Candidatus Reconcilbacillus</taxon>
    </lineage>
</organism>
<dbReference type="SMART" id="SM00387">
    <property type="entry name" value="HATPase_c"/>
    <property type="match status" value="1"/>
</dbReference>
<dbReference type="GO" id="GO:0006935">
    <property type="term" value="P:chemotaxis"/>
    <property type="evidence" value="ECO:0007669"/>
    <property type="project" value="UniProtKB-KW"/>
</dbReference>
<dbReference type="Pfam" id="PF02895">
    <property type="entry name" value="H-kinase_dim"/>
    <property type="match status" value="1"/>
</dbReference>
<evidence type="ECO:0000256" key="10">
    <source>
        <dbReference type="ARBA" id="ARBA00023012"/>
    </source>
</evidence>
<dbReference type="InterPro" id="IPR004105">
    <property type="entry name" value="CheA-like_dim"/>
</dbReference>
<dbReference type="EC" id="2.7.13.3" evidence="2"/>
<dbReference type="SUPFAM" id="SSF50341">
    <property type="entry name" value="CheW-like"/>
    <property type="match status" value="1"/>
</dbReference>
<dbReference type="PANTHER" id="PTHR43395">
    <property type="entry name" value="SENSOR HISTIDINE KINASE CHEA"/>
    <property type="match status" value="1"/>
</dbReference>
<evidence type="ECO:0000259" key="15">
    <source>
        <dbReference type="PROSITE" id="PS50851"/>
    </source>
</evidence>
<evidence type="ECO:0000256" key="7">
    <source>
        <dbReference type="ARBA" id="ARBA00022741"/>
    </source>
</evidence>
<dbReference type="GO" id="GO:0005524">
    <property type="term" value="F:ATP binding"/>
    <property type="evidence" value="ECO:0007669"/>
    <property type="project" value="UniProtKB-KW"/>
</dbReference>
<feature type="modified residue" description="Phosphohistidine" evidence="12">
    <location>
        <position position="48"/>
    </location>
</feature>
<feature type="domain" description="Histidine kinase" evidence="14">
    <location>
        <begin position="239"/>
        <end position="493"/>
    </location>
</feature>
<proteinExistence type="predicted"/>
<dbReference type="GO" id="GO:0005737">
    <property type="term" value="C:cytoplasm"/>
    <property type="evidence" value="ECO:0007669"/>
    <property type="project" value="InterPro"/>
</dbReference>
<dbReference type="Gene3D" id="3.30.565.10">
    <property type="entry name" value="Histidine kinase-like ATPase, C-terminal domain"/>
    <property type="match status" value="1"/>
</dbReference>
<keyword evidence="8" id="KW-0418">Kinase</keyword>
<dbReference type="InterPro" id="IPR037006">
    <property type="entry name" value="CheA-like_homodim_sf"/>
</dbReference>
<reference evidence="17 18" key="1">
    <citation type="submission" date="2016-12" db="EMBL/GenBank/DDBJ databases">
        <title>Candidatus Reconcilibacillus cellulovorans genome.</title>
        <authorList>
            <person name="Kolinko S."/>
            <person name="Wu Y.-W."/>
            <person name="Tachea F."/>
            <person name="Denzel E."/>
            <person name="Hiras J."/>
            <person name="Baecker N."/>
            <person name="Chan L.J."/>
            <person name="Eichorst S.A."/>
            <person name="Frey D."/>
            <person name="Adams P.D."/>
            <person name="Pray T."/>
            <person name="Tanjore D."/>
            <person name="Petzold C.J."/>
            <person name="Gladden J.M."/>
            <person name="Simmons B.A."/>
            <person name="Singer S.W."/>
        </authorList>
    </citation>
    <scope>NUCLEOTIDE SEQUENCE [LARGE SCALE GENOMIC DNA]</scope>
    <source>
        <strain evidence="17">JTherm</strain>
    </source>
</reference>
<dbReference type="PROSITE" id="PS50894">
    <property type="entry name" value="HPT"/>
    <property type="match status" value="1"/>
</dbReference>
<dbReference type="InterPro" id="IPR036890">
    <property type="entry name" value="HATPase_C_sf"/>
</dbReference>
<keyword evidence="5 12" id="KW-0597">Phosphoprotein</keyword>
<evidence type="ECO:0000256" key="5">
    <source>
        <dbReference type="ARBA" id="ARBA00022553"/>
    </source>
</evidence>
<keyword evidence="7" id="KW-0547">Nucleotide-binding</keyword>
<keyword evidence="10" id="KW-0902">Two-component regulatory system</keyword>
<dbReference type="EMBL" id="MOXJ01000025">
    <property type="protein sequence ID" value="PDO09881.1"/>
    <property type="molecule type" value="Genomic_DNA"/>
</dbReference>
<feature type="coiled-coil region" evidence="13">
    <location>
        <begin position="276"/>
        <end position="303"/>
    </location>
</feature>
<dbReference type="PROSITE" id="PS50851">
    <property type="entry name" value="CHEW"/>
    <property type="match status" value="1"/>
</dbReference>
<protein>
    <recommendedName>
        <fullName evidence="3">Chemotaxis protein CheA</fullName>
        <ecNumber evidence="2">2.7.13.3</ecNumber>
    </recommendedName>
</protein>
<gene>
    <name evidence="17" type="ORF">BLM47_10305</name>
</gene>
<accession>A0A2A6DYL5</accession>
<dbReference type="SUPFAM" id="SSF47226">
    <property type="entry name" value="Histidine-containing phosphotransfer domain, HPT domain"/>
    <property type="match status" value="1"/>
</dbReference>